<comment type="caution">
    <text evidence="1">The sequence shown here is derived from an EMBL/GenBank/DDBJ whole genome shotgun (WGS) entry which is preliminary data.</text>
</comment>
<protein>
    <submittedName>
        <fullName evidence="1">Uncharacterized protein</fullName>
    </submittedName>
</protein>
<proteinExistence type="predicted"/>
<organism evidence="1 2">
    <name type="scientific">Paraconiothyrium brasiliense</name>
    <dbReference type="NCBI Taxonomy" id="300254"/>
    <lineage>
        <taxon>Eukaryota</taxon>
        <taxon>Fungi</taxon>
        <taxon>Dikarya</taxon>
        <taxon>Ascomycota</taxon>
        <taxon>Pezizomycotina</taxon>
        <taxon>Dothideomycetes</taxon>
        <taxon>Pleosporomycetidae</taxon>
        <taxon>Pleosporales</taxon>
        <taxon>Massarineae</taxon>
        <taxon>Didymosphaeriaceae</taxon>
        <taxon>Paraconiothyrium</taxon>
    </lineage>
</organism>
<evidence type="ECO:0000313" key="1">
    <source>
        <dbReference type="EMBL" id="KAL1608282.1"/>
    </source>
</evidence>
<gene>
    <name evidence="1" type="ORF">SLS60_003221</name>
</gene>
<sequence length="69" mass="7133">MAASTGGVNINAVCPGGSLGDYVGVIRGREGFNSAFAWSFTNGPCGRLSVNTVPQDFPGDVVFFFLSSL</sequence>
<name>A0ABR3RV21_9PLEO</name>
<accession>A0ABR3RV21</accession>
<evidence type="ECO:0000313" key="2">
    <source>
        <dbReference type="Proteomes" id="UP001521785"/>
    </source>
</evidence>
<dbReference type="EMBL" id="JAKJXO020000003">
    <property type="protein sequence ID" value="KAL1608282.1"/>
    <property type="molecule type" value="Genomic_DNA"/>
</dbReference>
<reference evidence="1 2" key="1">
    <citation type="submission" date="2024-02" db="EMBL/GenBank/DDBJ databases">
        <title>De novo assembly and annotation of 12 fungi associated with fruit tree decline syndrome in Ontario, Canada.</title>
        <authorList>
            <person name="Sulman M."/>
            <person name="Ellouze W."/>
            <person name="Ilyukhin E."/>
        </authorList>
    </citation>
    <scope>NUCLEOTIDE SEQUENCE [LARGE SCALE GENOMIC DNA]</scope>
    <source>
        <strain evidence="1 2">M42-189</strain>
    </source>
</reference>
<dbReference type="Proteomes" id="UP001521785">
    <property type="component" value="Unassembled WGS sequence"/>
</dbReference>
<keyword evidence="2" id="KW-1185">Reference proteome</keyword>